<proteinExistence type="predicted"/>
<gene>
    <name evidence="1" type="ORF">R3W88_027248</name>
</gene>
<sequence length="182" mass="21064">MKLSFKQNTKVDTEKSDHISNILDDANLGNITDEPGSYLKIIDAPAAGVIGLTHGFGDWGNNRAIRTLRVYQNGKKNCQKFQKGTSIFFKTKREKSLLTKLTRMLLQTTYQDKAVQTDFEEEITNAVLMKELLEQIKMLNSRVSLMETTYVEKDHGKKPDLIVHSYMLLLWTYFDSIYNYRR</sequence>
<evidence type="ECO:0000313" key="2">
    <source>
        <dbReference type="Proteomes" id="UP001311915"/>
    </source>
</evidence>
<name>A0AAV9LGN4_9SOLN</name>
<organism evidence="1 2">
    <name type="scientific">Solanum pinnatisectum</name>
    <name type="common">tansyleaf nightshade</name>
    <dbReference type="NCBI Taxonomy" id="50273"/>
    <lineage>
        <taxon>Eukaryota</taxon>
        <taxon>Viridiplantae</taxon>
        <taxon>Streptophyta</taxon>
        <taxon>Embryophyta</taxon>
        <taxon>Tracheophyta</taxon>
        <taxon>Spermatophyta</taxon>
        <taxon>Magnoliopsida</taxon>
        <taxon>eudicotyledons</taxon>
        <taxon>Gunneridae</taxon>
        <taxon>Pentapetalae</taxon>
        <taxon>asterids</taxon>
        <taxon>lamiids</taxon>
        <taxon>Solanales</taxon>
        <taxon>Solanaceae</taxon>
        <taxon>Solanoideae</taxon>
        <taxon>Solaneae</taxon>
        <taxon>Solanum</taxon>
    </lineage>
</organism>
<dbReference type="EMBL" id="JAWPEI010000006">
    <property type="protein sequence ID" value="KAK4724469.1"/>
    <property type="molecule type" value="Genomic_DNA"/>
</dbReference>
<dbReference type="Proteomes" id="UP001311915">
    <property type="component" value="Unassembled WGS sequence"/>
</dbReference>
<accession>A0AAV9LGN4</accession>
<dbReference type="AlphaFoldDB" id="A0AAV9LGN4"/>
<comment type="caution">
    <text evidence="1">The sequence shown here is derived from an EMBL/GenBank/DDBJ whole genome shotgun (WGS) entry which is preliminary data.</text>
</comment>
<reference evidence="1 2" key="1">
    <citation type="submission" date="2023-10" db="EMBL/GenBank/DDBJ databases">
        <title>Genome-Wide Identification Analysis in wild type Solanum Pinnatisectum Reveals Some Genes Defensing Phytophthora Infestans.</title>
        <authorList>
            <person name="Sun C."/>
        </authorList>
    </citation>
    <scope>NUCLEOTIDE SEQUENCE [LARGE SCALE GENOMIC DNA]</scope>
    <source>
        <strain evidence="1">LQN</strain>
        <tissue evidence="1">Leaf</tissue>
    </source>
</reference>
<evidence type="ECO:0000313" key="1">
    <source>
        <dbReference type="EMBL" id="KAK4724469.1"/>
    </source>
</evidence>
<keyword evidence="2" id="KW-1185">Reference proteome</keyword>
<protein>
    <submittedName>
        <fullName evidence="1">Uncharacterized protein</fullName>
    </submittedName>
</protein>